<evidence type="ECO:0000256" key="2">
    <source>
        <dbReference type="ARBA" id="ARBA00022729"/>
    </source>
</evidence>
<feature type="region of interest" description="Disordered" evidence="3">
    <location>
        <begin position="188"/>
        <end position="223"/>
    </location>
</feature>
<evidence type="ECO:0000313" key="5">
    <source>
        <dbReference type="Proteomes" id="UP001216674"/>
    </source>
</evidence>
<keyword evidence="4" id="KW-0449">Lipoprotein</keyword>
<name>A0ABT6AXC7_9BURK</name>
<dbReference type="Proteomes" id="UP001216674">
    <property type="component" value="Unassembled WGS sequence"/>
</dbReference>
<dbReference type="PANTHER" id="PTHR30035:SF3">
    <property type="entry name" value="INTERMEMBRANE PHOSPHOLIPID TRANSPORT SYSTEM LIPOPROTEIN MLAA"/>
    <property type="match status" value="1"/>
</dbReference>
<dbReference type="PRINTS" id="PR01805">
    <property type="entry name" value="VACJLIPOPROT"/>
</dbReference>
<dbReference type="InterPro" id="IPR007428">
    <property type="entry name" value="MlaA"/>
</dbReference>
<evidence type="ECO:0000256" key="3">
    <source>
        <dbReference type="SAM" id="MobiDB-lite"/>
    </source>
</evidence>
<dbReference type="PANTHER" id="PTHR30035">
    <property type="entry name" value="LIPOPROTEIN VACJ-RELATED"/>
    <property type="match status" value="1"/>
</dbReference>
<proteinExistence type="inferred from homology"/>
<comment type="similarity">
    <text evidence="1">Belongs to the MlaA family.</text>
</comment>
<reference evidence="4 5" key="1">
    <citation type="submission" date="2023-03" db="EMBL/GenBank/DDBJ databases">
        <title>Draft assemblies of triclosan tolerant bacteria isolated from returned activated sludge.</title>
        <authorList>
            <person name="Van Hamelsveld S."/>
        </authorList>
    </citation>
    <scope>NUCLEOTIDE SEQUENCE [LARGE SCALE GENOMIC DNA]</scope>
    <source>
        <strain evidence="4 5">GW210010_S58</strain>
    </source>
</reference>
<keyword evidence="2" id="KW-0732">Signal</keyword>
<comment type="caution">
    <text evidence="4">The sequence shown here is derived from an EMBL/GenBank/DDBJ whole genome shotgun (WGS) entry which is preliminary data.</text>
</comment>
<feature type="non-terminal residue" evidence="4">
    <location>
        <position position="1"/>
    </location>
</feature>
<evidence type="ECO:0000313" key="4">
    <source>
        <dbReference type="EMBL" id="MDF3837285.1"/>
    </source>
</evidence>
<gene>
    <name evidence="4" type="ORF">P3W85_30680</name>
</gene>
<accession>A0ABT6AXC7</accession>
<evidence type="ECO:0000256" key="1">
    <source>
        <dbReference type="ARBA" id="ARBA00010634"/>
    </source>
</evidence>
<keyword evidence="5" id="KW-1185">Reference proteome</keyword>
<protein>
    <submittedName>
        <fullName evidence="4">VacJ family lipoprotein</fullName>
    </submittedName>
</protein>
<dbReference type="Pfam" id="PF04333">
    <property type="entry name" value="MlaA"/>
    <property type="match status" value="1"/>
</dbReference>
<sequence length="223" mass="23732">VVFKVNDKADEYVAIPLAKGYRAVTPQPVRTAVTNFYSNLGDVGNMVNNLLQGKGVDAAESFMRVAVNSVLGIGGLIDIATPAGLSKHSQDFGLTLGVWGVPSGPYLVLPLFGPSSIRDGLGLYVNFQFSPTTYVNSNLRYGLYGLAFLDARTNALGATDLLALAALDKYSFVRDGYLQRRRYLIEGGQGKLPDYGDMEEAPAGGGNKGTEGSKGTEGEEKKP</sequence>
<dbReference type="EMBL" id="JARJLM010000499">
    <property type="protein sequence ID" value="MDF3837285.1"/>
    <property type="molecule type" value="Genomic_DNA"/>
</dbReference>
<dbReference type="RefSeq" id="WP_276267532.1">
    <property type="nucleotide sequence ID" value="NZ_JARJLM010000499.1"/>
</dbReference>
<organism evidence="4 5">
    <name type="scientific">Cupriavidus basilensis</name>
    <dbReference type="NCBI Taxonomy" id="68895"/>
    <lineage>
        <taxon>Bacteria</taxon>
        <taxon>Pseudomonadati</taxon>
        <taxon>Pseudomonadota</taxon>
        <taxon>Betaproteobacteria</taxon>
        <taxon>Burkholderiales</taxon>
        <taxon>Burkholderiaceae</taxon>
        <taxon>Cupriavidus</taxon>
    </lineage>
</organism>
<feature type="compositionally biased region" description="Basic and acidic residues" evidence="3">
    <location>
        <begin position="214"/>
        <end position="223"/>
    </location>
</feature>